<sequence length="157" mass="17985">MYYETRLGAASVRTEDGHVPYEVQWCAYTTDNLPTATMSVRRWGMRINAIGMLSEDETVEVRFGGEHVVYQVKDKEVAGFPNVFRSTWFWARNEDLWSPPPFVAWPDTDQACMCRYPDGDTRVVPWSVEGDPHVHGADYRQSGQLTAVLNYRGLCEN</sequence>
<keyword evidence="2" id="KW-1185">Reference proteome</keyword>
<organism evidence="1 2">
    <name type="scientific">Candidatus Entotheonella gemina</name>
    <dbReference type="NCBI Taxonomy" id="1429439"/>
    <lineage>
        <taxon>Bacteria</taxon>
        <taxon>Pseudomonadati</taxon>
        <taxon>Nitrospinota/Tectimicrobiota group</taxon>
        <taxon>Candidatus Tectimicrobiota</taxon>
        <taxon>Candidatus Entotheonellia</taxon>
        <taxon>Candidatus Entotheonellales</taxon>
        <taxon>Candidatus Entotheonellaceae</taxon>
        <taxon>Candidatus Entotheonella</taxon>
    </lineage>
</organism>
<evidence type="ECO:0000313" key="1">
    <source>
        <dbReference type="EMBL" id="ETW96954.1"/>
    </source>
</evidence>
<proteinExistence type="predicted"/>
<name>W4LGD4_9BACT</name>
<accession>W4LGD4</accession>
<dbReference type="AlphaFoldDB" id="W4LGD4"/>
<dbReference type="EMBL" id="AZHX01002118">
    <property type="protein sequence ID" value="ETW96954.1"/>
    <property type="molecule type" value="Genomic_DNA"/>
</dbReference>
<evidence type="ECO:0000313" key="2">
    <source>
        <dbReference type="Proteomes" id="UP000019140"/>
    </source>
</evidence>
<reference evidence="1 2" key="1">
    <citation type="journal article" date="2014" name="Nature">
        <title>An environmental bacterial taxon with a large and distinct metabolic repertoire.</title>
        <authorList>
            <person name="Wilson M.C."/>
            <person name="Mori T."/>
            <person name="Ruckert C."/>
            <person name="Uria A.R."/>
            <person name="Helf M.J."/>
            <person name="Takada K."/>
            <person name="Gernert C."/>
            <person name="Steffens U.A."/>
            <person name="Heycke N."/>
            <person name="Schmitt S."/>
            <person name="Rinke C."/>
            <person name="Helfrich E.J."/>
            <person name="Brachmann A.O."/>
            <person name="Gurgui C."/>
            <person name="Wakimoto T."/>
            <person name="Kracht M."/>
            <person name="Crusemann M."/>
            <person name="Hentschel U."/>
            <person name="Abe I."/>
            <person name="Matsunaga S."/>
            <person name="Kalinowski J."/>
            <person name="Takeyama H."/>
            <person name="Piel J."/>
        </authorList>
    </citation>
    <scope>NUCLEOTIDE SEQUENCE [LARGE SCALE GENOMIC DNA]</scope>
    <source>
        <strain evidence="2">TSY2</strain>
    </source>
</reference>
<dbReference type="HOGENOM" id="CLU_1674699_0_0_7"/>
<gene>
    <name evidence="1" type="ORF">ETSY2_45495</name>
</gene>
<dbReference type="Proteomes" id="UP000019140">
    <property type="component" value="Unassembled WGS sequence"/>
</dbReference>
<protein>
    <submittedName>
        <fullName evidence="1">Uncharacterized protein</fullName>
    </submittedName>
</protein>
<comment type="caution">
    <text evidence="1">The sequence shown here is derived from an EMBL/GenBank/DDBJ whole genome shotgun (WGS) entry which is preliminary data.</text>
</comment>